<dbReference type="Ensembl" id="ENSOMYT00000000369.2">
    <property type="protein sequence ID" value="ENSOMYP00000000293.2"/>
    <property type="gene ID" value="ENSOMYG00000000234.2"/>
</dbReference>
<keyword evidence="1" id="KW-0472">Membrane</keyword>
<reference evidence="2" key="1">
    <citation type="submission" date="2020-07" db="EMBL/GenBank/DDBJ databases">
        <title>A long reads based de novo assembly of the rainbow trout Arlee double haploid line genome.</title>
        <authorList>
            <person name="Gao G."/>
            <person name="Palti Y."/>
        </authorList>
    </citation>
    <scope>NUCLEOTIDE SEQUENCE [LARGE SCALE GENOMIC DNA]</scope>
</reference>
<reference evidence="2" key="2">
    <citation type="submission" date="2025-08" db="UniProtKB">
        <authorList>
            <consortium name="Ensembl"/>
        </authorList>
    </citation>
    <scope>IDENTIFICATION</scope>
</reference>
<dbReference type="Proteomes" id="UP000694395">
    <property type="component" value="Chromosome 5"/>
</dbReference>
<keyword evidence="3" id="KW-1185">Reference proteome</keyword>
<proteinExistence type="predicted"/>
<evidence type="ECO:0000256" key="1">
    <source>
        <dbReference type="SAM" id="Phobius"/>
    </source>
</evidence>
<protein>
    <submittedName>
        <fullName evidence="2">Uncharacterized protein</fullName>
    </submittedName>
</protein>
<dbReference type="AlphaFoldDB" id="A0A8C7LL35"/>
<sequence>PTSTPTFESVCVCFVLFESQPKYDFINLNWLSVILVSVNGVHLSMVVGLYHRLCYGQRTSLCLSMEYLSRNCVPILNFRSLLCPLK</sequence>
<feature type="transmembrane region" description="Helical" evidence="1">
    <location>
        <begin position="30"/>
        <end position="50"/>
    </location>
</feature>
<keyword evidence="1" id="KW-0812">Transmembrane</keyword>
<evidence type="ECO:0000313" key="3">
    <source>
        <dbReference type="Proteomes" id="UP000694395"/>
    </source>
</evidence>
<name>A0A8C7LL35_ONCMY</name>
<organism evidence="2 3">
    <name type="scientific">Oncorhynchus mykiss</name>
    <name type="common">Rainbow trout</name>
    <name type="synonym">Salmo gairdneri</name>
    <dbReference type="NCBI Taxonomy" id="8022"/>
    <lineage>
        <taxon>Eukaryota</taxon>
        <taxon>Metazoa</taxon>
        <taxon>Chordata</taxon>
        <taxon>Craniata</taxon>
        <taxon>Vertebrata</taxon>
        <taxon>Euteleostomi</taxon>
        <taxon>Actinopterygii</taxon>
        <taxon>Neopterygii</taxon>
        <taxon>Teleostei</taxon>
        <taxon>Protacanthopterygii</taxon>
        <taxon>Salmoniformes</taxon>
        <taxon>Salmonidae</taxon>
        <taxon>Salmoninae</taxon>
        <taxon>Oncorhynchus</taxon>
    </lineage>
</organism>
<accession>A0A8C7LL35</accession>
<keyword evidence="1" id="KW-1133">Transmembrane helix</keyword>
<evidence type="ECO:0000313" key="2">
    <source>
        <dbReference type="Ensembl" id="ENSOMYP00000000293.2"/>
    </source>
</evidence>
<reference evidence="2" key="3">
    <citation type="submission" date="2025-09" db="UniProtKB">
        <authorList>
            <consortium name="Ensembl"/>
        </authorList>
    </citation>
    <scope>IDENTIFICATION</scope>
</reference>